<gene>
    <name evidence="1" type="ORF">MC45_00400</name>
</gene>
<organism evidence="1 2">
    <name type="scientific">Sphingomonas taxi</name>
    <dbReference type="NCBI Taxonomy" id="1549858"/>
    <lineage>
        <taxon>Bacteria</taxon>
        <taxon>Pseudomonadati</taxon>
        <taxon>Pseudomonadota</taxon>
        <taxon>Alphaproteobacteria</taxon>
        <taxon>Sphingomonadales</taxon>
        <taxon>Sphingomonadaceae</taxon>
        <taxon>Sphingomonas</taxon>
    </lineage>
</organism>
<dbReference type="KEGG" id="stax:MC45_00400"/>
<proteinExistence type="predicted"/>
<dbReference type="eggNOG" id="COG0793">
    <property type="taxonomic scope" value="Bacteria"/>
</dbReference>
<sequence length="474" mass="51126">MPLLAAAAEPLRDWSATLRADATAFHDAIAANHPGPVNRLDPRFTERNDAGLALALRRAANARDYPAYLWAMRAYVAGFDDGHVAFDVNQPVPLPLRWPGFLTTLDGAERAVVVTRADDVALPLGAELVSCDGIPAKTLAMRNVGDFRGRWSLFSQRASTAGRLFIDAGNPYVRRPARCRFTVDGRSREVVLQWRDLPDAEFDTRFAAASPRAHPEIGGTTLPDGTRWYTLSGFDSDPMGKDAKALVPLIASMKADAAGLAAAPRIVLDLRGNNGGSSDWSRQVATILWGAAAIRRLPSDSQAVDWRVSPGNLATIDGYRSAWRAAPDASPEAMRWGDRVSAGLNSALARGDTLWREADEEAAAPPTDITAPVLPPKGRVYVLTDLGCASACLDAVDLWTALGAVQIGQETGADSLYMDIRRVPLPSGFAQAIVPMKVYRGRKRGSNVPAVPVHRYTGDMRDTPALQRWVASLS</sequence>
<protein>
    <submittedName>
        <fullName evidence="1">Uncharacterized protein</fullName>
    </submittedName>
</protein>
<reference evidence="1 2" key="1">
    <citation type="submission" date="2014-09" db="EMBL/GenBank/DDBJ databases">
        <title>Using Illumina technology Improving SMRT sequencing Genome Assembly by RASTools.</title>
        <authorList>
            <person name="Zhou Y."/>
            <person name="Ma T."/>
            <person name="Liu T."/>
        </authorList>
    </citation>
    <scope>NUCLEOTIDE SEQUENCE [LARGE SCALE GENOMIC DNA]</scope>
    <source>
        <strain evidence="1 2">ATCC 55669</strain>
    </source>
</reference>
<evidence type="ECO:0000313" key="1">
    <source>
        <dbReference type="EMBL" id="AIT07880.1"/>
    </source>
</evidence>
<dbReference type="Gene3D" id="3.90.226.10">
    <property type="entry name" value="2-enoyl-CoA Hydratase, Chain A, domain 1"/>
    <property type="match status" value="1"/>
</dbReference>
<dbReference type="HOGENOM" id="CLU_042250_0_0_5"/>
<dbReference type="Proteomes" id="UP000033200">
    <property type="component" value="Chromosome"/>
</dbReference>
<keyword evidence="2" id="KW-1185">Reference proteome</keyword>
<dbReference type="AlphaFoldDB" id="A0A097EJY1"/>
<dbReference type="InterPro" id="IPR029045">
    <property type="entry name" value="ClpP/crotonase-like_dom_sf"/>
</dbReference>
<dbReference type="SUPFAM" id="SSF52096">
    <property type="entry name" value="ClpP/crotonase"/>
    <property type="match status" value="1"/>
</dbReference>
<evidence type="ECO:0000313" key="2">
    <source>
        <dbReference type="Proteomes" id="UP000033200"/>
    </source>
</evidence>
<dbReference type="EMBL" id="CP009571">
    <property type="protein sequence ID" value="AIT07880.1"/>
    <property type="molecule type" value="Genomic_DNA"/>
</dbReference>
<accession>A0A097EJY1</accession>
<name>A0A097EJY1_9SPHN</name>